<sequence>MGSEIIYYEIEKREKYEDSDEKADSNMAIVKTRRYHFEDEPFIHPLHSIRFDMDRLYELPIESLLVLRRRDSSKKKDPSPVEDAKGIEEEDKDEDEDEEDPGEDALEEEMPTIPRLMDVDANEDYLQYLEELRRHPEYFPVHSGQAFAQNPSDDTQSSSSDARSQPSIDLSSIWPPPVG</sequence>
<feature type="compositionally biased region" description="Acidic residues" evidence="1">
    <location>
        <begin position="88"/>
        <end position="110"/>
    </location>
</feature>
<protein>
    <submittedName>
        <fullName evidence="2">Uncharacterized protein</fullName>
    </submittedName>
</protein>
<dbReference type="Proteomes" id="UP001341840">
    <property type="component" value="Unassembled WGS sequence"/>
</dbReference>
<feature type="compositionally biased region" description="Basic and acidic residues" evidence="1">
    <location>
        <begin position="68"/>
        <end position="87"/>
    </location>
</feature>
<dbReference type="EMBL" id="JASCZI010184965">
    <property type="protein sequence ID" value="MED6190334.1"/>
    <property type="molecule type" value="Genomic_DNA"/>
</dbReference>
<feature type="region of interest" description="Disordered" evidence="1">
    <location>
        <begin position="140"/>
        <end position="179"/>
    </location>
</feature>
<keyword evidence="3" id="KW-1185">Reference proteome</keyword>
<name>A0ABU6WYN7_9FABA</name>
<organism evidence="2 3">
    <name type="scientific">Stylosanthes scabra</name>
    <dbReference type="NCBI Taxonomy" id="79078"/>
    <lineage>
        <taxon>Eukaryota</taxon>
        <taxon>Viridiplantae</taxon>
        <taxon>Streptophyta</taxon>
        <taxon>Embryophyta</taxon>
        <taxon>Tracheophyta</taxon>
        <taxon>Spermatophyta</taxon>
        <taxon>Magnoliopsida</taxon>
        <taxon>eudicotyledons</taxon>
        <taxon>Gunneridae</taxon>
        <taxon>Pentapetalae</taxon>
        <taxon>rosids</taxon>
        <taxon>fabids</taxon>
        <taxon>Fabales</taxon>
        <taxon>Fabaceae</taxon>
        <taxon>Papilionoideae</taxon>
        <taxon>50 kb inversion clade</taxon>
        <taxon>dalbergioids sensu lato</taxon>
        <taxon>Dalbergieae</taxon>
        <taxon>Pterocarpus clade</taxon>
        <taxon>Stylosanthes</taxon>
    </lineage>
</organism>
<reference evidence="2 3" key="1">
    <citation type="journal article" date="2023" name="Plants (Basel)">
        <title>Bridging the Gap: Combining Genomics and Transcriptomics Approaches to Understand Stylosanthes scabra, an Orphan Legume from the Brazilian Caatinga.</title>
        <authorList>
            <person name="Ferreira-Neto J.R.C."/>
            <person name="da Silva M.D."/>
            <person name="Binneck E."/>
            <person name="de Melo N.F."/>
            <person name="da Silva R.H."/>
            <person name="de Melo A.L.T.M."/>
            <person name="Pandolfi V."/>
            <person name="Bustamante F.O."/>
            <person name="Brasileiro-Vidal A.C."/>
            <person name="Benko-Iseppon A.M."/>
        </authorList>
    </citation>
    <scope>NUCLEOTIDE SEQUENCE [LARGE SCALE GENOMIC DNA]</scope>
    <source>
        <tissue evidence="2">Leaves</tissue>
    </source>
</reference>
<evidence type="ECO:0000256" key="1">
    <source>
        <dbReference type="SAM" id="MobiDB-lite"/>
    </source>
</evidence>
<feature type="region of interest" description="Disordered" evidence="1">
    <location>
        <begin position="68"/>
        <end position="119"/>
    </location>
</feature>
<accession>A0ABU6WYN7</accession>
<evidence type="ECO:0000313" key="2">
    <source>
        <dbReference type="EMBL" id="MED6190334.1"/>
    </source>
</evidence>
<gene>
    <name evidence="2" type="ORF">PIB30_104914</name>
</gene>
<proteinExistence type="predicted"/>
<evidence type="ECO:0000313" key="3">
    <source>
        <dbReference type="Proteomes" id="UP001341840"/>
    </source>
</evidence>
<comment type="caution">
    <text evidence="2">The sequence shown here is derived from an EMBL/GenBank/DDBJ whole genome shotgun (WGS) entry which is preliminary data.</text>
</comment>
<feature type="compositionally biased region" description="Low complexity" evidence="1">
    <location>
        <begin position="152"/>
        <end position="169"/>
    </location>
</feature>